<evidence type="ECO:0000313" key="1">
    <source>
        <dbReference type="EMBL" id="CAF4892509.1"/>
    </source>
</evidence>
<reference evidence="1" key="1">
    <citation type="submission" date="2021-02" db="EMBL/GenBank/DDBJ databases">
        <authorList>
            <person name="Nowell W R."/>
        </authorList>
    </citation>
    <scope>NUCLEOTIDE SEQUENCE</scope>
</reference>
<proteinExistence type="predicted"/>
<organism evidence="1 2">
    <name type="scientific">Rotaria magnacalcarata</name>
    <dbReference type="NCBI Taxonomy" id="392030"/>
    <lineage>
        <taxon>Eukaryota</taxon>
        <taxon>Metazoa</taxon>
        <taxon>Spiralia</taxon>
        <taxon>Gnathifera</taxon>
        <taxon>Rotifera</taxon>
        <taxon>Eurotatoria</taxon>
        <taxon>Bdelloidea</taxon>
        <taxon>Philodinida</taxon>
        <taxon>Philodinidae</taxon>
        <taxon>Rotaria</taxon>
    </lineage>
</organism>
<sequence length="80" mass="9664">SSIDERLKITMYENENVHHSSTCIRYANNQTVPHILYNNGRRFNSTTLTKWINFDTRERWNSRHRNHSNDRINQTNFGIQ</sequence>
<feature type="non-terminal residue" evidence="1">
    <location>
        <position position="1"/>
    </location>
</feature>
<gene>
    <name evidence="1" type="ORF">SMN809_LOCUS51341</name>
</gene>
<comment type="caution">
    <text evidence="1">The sequence shown here is derived from an EMBL/GenBank/DDBJ whole genome shotgun (WGS) entry which is preliminary data.</text>
</comment>
<accession>A0A8S3CC31</accession>
<dbReference type="Proteomes" id="UP000676336">
    <property type="component" value="Unassembled WGS sequence"/>
</dbReference>
<evidence type="ECO:0000313" key="2">
    <source>
        <dbReference type="Proteomes" id="UP000676336"/>
    </source>
</evidence>
<dbReference type="EMBL" id="CAJOBI010171891">
    <property type="protein sequence ID" value="CAF4892509.1"/>
    <property type="molecule type" value="Genomic_DNA"/>
</dbReference>
<dbReference type="AlphaFoldDB" id="A0A8S3CC31"/>
<name>A0A8S3CC31_9BILA</name>
<feature type="non-terminal residue" evidence="1">
    <location>
        <position position="80"/>
    </location>
</feature>
<protein>
    <submittedName>
        <fullName evidence="1">Uncharacterized protein</fullName>
    </submittedName>
</protein>